<keyword evidence="2" id="KW-0812">Transmembrane</keyword>
<sequence>MLIPRCRFEVNLEDNSGSTTGMIMDKEGEKLLSLTAEQIYERASTKINCPPIKDIDTSFVNKIFSIRAKKAFARTSNATAAKLYIQSCRLLEKKQWRRCQLESPAWSPIHRQLHRRWHQYVLSVLDNNFVTEESKYTYFKDLFSRNQLSSQTSLVKTKACASEVVIKKARRNSFVLVPDEPAALRQLWDTDSLIEIYPEGGEEKALWFLILRYIGFPHLNLHRLNLGSESFVFIRCINKFGFVLFVDEDSKLLNSNCGLATYAIDSEQQFSPMGISRDLAVGTVAIGSLLMASMLGAEVNPAENPTLYLHLAFTATFFTDWDFLSHATIVGFMGGAATVVILQQLKRILGLEHFTHATDVVSVFAQTHAVPLFSHVFKHDE</sequence>
<dbReference type="Pfam" id="PF00916">
    <property type="entry name" value="Sulfate_transp"/>
    <property type="match status" value="1"/>
</dbReference>
<keyword evidence="4" id="KW-0472">Membrane</keyword>
<dbReference type="InterPro" id="IPR012340">
    <property type="entry name" value="NA-bd_OB-fold"/>
</dbReference>
<dbReference type="InterPro" id="IPR011547">
    <property type="entry name" value="SLC26A/SulP_dom"/>
</dbReference>
<dbReference type="Proteomes" id="UP000824120">
    <property type="component" value="Chromosome 7"/>
</dbReference>
<keyword evidence="7" id="KW-1185">Reference proteome</keyword>
<evidence type="ECO:0000313" key="7">
    <source>
        <dbReference type="Proteomes" id="UP000824120"/>
    </source>
</evidence>
<reference evidence="6 7" key="1">
    <citation type="submission" date="2020-09" db="EMBL/GenBank/DDBJ databases">
        <title>De no assembly of potato wild relative species, Solanum commersonii.</title>
        <authorList>
            <person name="Cho K."/>
        </authorList>
    </citation>
    <scope>NUCLEOTIDE SEQUENCE [LARGE SCALE GENOMIC DNA]</scope>
    <source>
        <strain evidence="6">LZ3.2</strain>
        <tissue evidence="6">Leaf</tissue>
    </source>
</reference>
<proteinExistence type="predicted"/>
<dbReference type="PANTHER" id="PTHR11814">
    <property type="entry name" value="SULFATE TRANSPORTER"/>
    <property type="match status" value="1"/>
</dbReference>
<dbReference type="OrthoDB" id="288203at2759"/>
<accession>A0A9J5YDL1</accession>
<dbReference type="Gene3D" id="2.40.50.140">
    <property type="entry name" value="Nucleic acid-binding proteins"/>
    <property type="match status" value="1"/>
</dbReference>
<dbReference type="GO" id="GO:0016020">
    <property type="term" value="C:membrane"/>
    <property type="evidence" value="ECO:0007669"/>
    <property type="project" value="UniProtKB-SubCell"/>
</dbReference>
<feature type="domain" description="SLC26A/SulP transporter" evidence="5">
    <location>
        <begin position="322"/>
        <end position="368"/>
    </location>
</feature>
<name>A0A9J5YDL1_SOLCO</name>
<evidence type="ECO:0000256" key="4">
    <source>
        <dbReference type="ARBA" id="ARBA00023136"/>
    </source>
</evidence>
<evidence type="ECO:0000259" key="5">
    <source>
        <dbReference type="Pfam" id="PF00916"/>
    </source>
</evidence>
<keyword evidence="3" id="KW-1133">Transmembrane helix</keyword>
<evidence type="ECO:0000256" key="2">
    <source>
        <dbReference type="ARBA" id="ARBA00022692"/>
    </source>
</evidence>
<evidence type="ECO:0000256" key="3">
    <source>
        <dbReference type="ARBA" id="ARBA00022989"/>
    </source>
</evidence>
<dbReference type="GO" id="GO:0055085">
    <property type="term" value="P:transmembrane transport"/>
    <property type="evidence" value="ECO:0007669"/>
    <property type="project" value="InterPro"/>
</dbReference>
<dbReference type="AlphaFoldDB" id="A0A9J5YDL1"/>
<organism evidence="6 7">
    <name type="scientific">Solanum commersonii</name>
    <name type="common">Commerson's wild potato</name>
    <name type="synonym">Commerson's nightshade</name>
    <dbReference type="NCBI Taxonomy" id="4109"/>
    <lineage>
        <taxon>Eukaryota</taxon>
        <taxon>Viridiplantae</taxon>
        <taxon>Streptophyta</taxon>
        <taxon>Embryophyta</taxon>
        <taxon>Tracheophyta</taxon>
        <taxon>Spermatophyta</taxon>
        <taxon>Magnoliopsida</taxon>
        <taxon>eudicotyledons</taxon>
        <taxon>Gunneridae</taxon>
        <taxon>Pentapetalae</taxon>
        <taxon>asterids</taxon>
        <taxon>lamiids</taxon>
        <taxon>Solanales</taxon>
        <taxon>Solanaceae</taxon>
        <taxon>Solanoideae</taxon>
        <taxon>Solaneae</taxon>
        <taxon>Solanum</taxon>
    </lineage>
</organism>
<protein>
    <recommendedName>
        <fullName evidence="5">SLC26A/SulP transporter domain-containing protein</fullName>
    </recommendedName>
</protein>
<dbReference type="EMBL" id="JACXVP010000007">
    <property type="protein sequence ID" value="KAG5597680.1"/>
    <property type="molecule type" value="Genomic_DNA"/>
</dbReference>
<comment type="subcellular location">
    <subcellularLocation>
        <location evidence="1">Membrane</location>
        <topology evidence="1">Multi-pass membrane protein</topology>
    </subcellularLocation>
</comment>
<evidence type="ECO:0000256" key="1">
    <source>
        <dbReference type="ARBA" id="ARBA00004141"/>
    </source>
</evidence>
<gene>
    <name evidence="6" type="ORF">H5410_038912</name>
</gene>
<dbReference type="InterPro" id="IPR001902">
    <property type="entry name" value="SLC26A/SulP_fam"/>
</dbReference>
<evidence type="ECO:0000313" key="6">
    <source>
        <dbReference type="EMBL" id="KAG5597680.1"/>
    </source>
</evidence>
<comment type="caution">
    <text evidence="6">The sequence shown here is derived from an EMBL/GenBank/DDBJ whole genome shotgun (WGS) entry which is preliminary data.</text>
</comment>